<keyword evidence="2" id="KW-1185">Reference proteome</keyword>
<evidence type="ECO:0000313" key="2">
    <source>
        <dbReference type="Proteomes" id="UP000299102"/>
    </source>
</evidence>
<organism evidence="1 2">
    <name type="scientific">Eumeta variegata</name>
    <name type="common">Bagworm moth</name>
    <name type="synonym">Eumeta japonica</name>
    <dbReference type="NCBI Taxonomy" id="151549"/>
    <lineage>
        <taxon>Eukaryota</taxon>
        <taxon>Metazoa</taxon>
        <taxon>Ecdysozoa</taxon>
        <taxon>Arthropoda</taxon>
        <taxon>Hexapoda</taxon>
        <taxon>Insecta</taxon>
        <taxon>Pterygota</taxon>
        <taxon>Neoptera</taxon>
        <taxon>Endopterygota</taxon>
        <taxon>Lepidoptera</taxon>
        <taxon>Glossata</taxon>
        <taxon>Ditrysia</taxon>
        <taxon>Tineoidea</taxon>
        <taxon>Psychidae</taxon>
        <taxon>Oiketicinae</taxon>
        <taxon>Eumeta</taxon>
    </lineage>
</organism>
<accession>A0A4C1VJX4</accession>
<name>A0A4C1VJX4_EUMVA</name>
<proteinExistence type="predicted"/>
<evidence type="ECO:0000313" key="1">
    <source>
        <dbReference type="EMBL" id="GBP39296.1"/>
    </source>
</evidence>
<protein>
    <submittedName>
        <fullName evidence="1">Uncharacterized protein</fullName>
    </submittedName>
</protein>
<dbReference type="EMBL" id="BGZK01000363">
    <property type="protein sequence ID" value="GBP39296.1"/>
    <property type="molecule type" value="Genomic_DNA"/>
</dbReference>
<gene>
    <name evidence="1" type="ORF">EVAR_20524_1</name>
</gene>
<dbReference type="AlphaFoldDB" id="A0A4C1VJX4"/>
<sequence>MLLNITEFEGTYCFIKFHSTPVCTCTNDILTSKRQDTQSPLGNWSVNVTAVLVISFAYKKLCISPQTLVLTDGARASGVYITQFDIIYFTMYINIKNLILLSTVTACLFVHIGLHTYAAHHHLSLKVNEPIKTVKSRTFGLRELLTDLNGDDHQPLSNKKNNYKSRAKRDVFGLGCPPPCIATRLGCFRRASLSVAPAAGWGVVAAVVDLLGRLHPLISPAVIFALVCCVCLEVSGTLVGNQTNLIIPSVTFISLTTSSVISRLFHTSNPTSHQVATQLITTLPATSEEYLECSKKPILHIAVRYRHCAYEKANTMQKKRNRRRSNMENSLQ</sequence>
<reference evidence="1 2" key="1">
    <citation type="journal article" date="2019" name="Commun. Biol.">
        <title>The bagworm genome reveals a unique fibroin gene that provides high tensile strength.</title>
        <authorList>
            <person name="Kono N."/>
            <person name="Nakamura H."/>
            <person name="Ohtoshi R."/>
            <person name="Tomita M."/>
            <person name="Numata K."/>
            <person name="Arakawa K."/>
        </authorList>
    </citation>
    <scope>NUCLEOTIDE SEQUENCE [LARGE SCALE GENOMIC DNA]</scope>
</reference>
<comment type="caution">
    <text evidence="1">The sequence shown here is derived from an EMBL/GenBank/DDBJ whole genome shotgun (WGS) entry which is preliminary data.</text>
</comment>
<dbReference type="Proteomes" id="UP000299102">
    <property type="component" value="Unassembled WGS sequence"/>
</dbReference>